<dbReference type="EMBL" id="WHUT02000010">
    <property type="protein sequence ID" value="NUB45902.1"/>
    <property type="molecule type" value="Genomic_DNA"/>
</dbReference>
<keyword evidence="1" id="KW-0560">Oxidoreductase</keyword>
<dbReference type="Proteomes" id="UP000484076">
    <property type="component" value="Unassembled WGS sequence"/>
</dbReference>
<dbReference type="GO" id="GO:0051536">
    <property type="term" value="F:iron-sulfur cluster binding"/>
    <property type="evidence" value="ECO:0007669"/>
    <property type="project" value="InterPro"/>
</dbReference>
<dbReference type="AlphaFoldDB" id="A0A8X8H414"/>
<accession>A0A8X8H414</accession>
<dbReference type="InterPro" id="IPR042204">
    <property type="entry name" value="2Fe-2S-bd_N"/>
</dbReference>
<name>A0A8X8H414_9RHOB</name>
<dbReference type="Pfam" id="PF13510">
    <property type="entry name" value="Fer2_4"/>
    <property type="match status" value="1"/>
</dbReference>
<proteinExistence type="predicted"/>
<organism evidence="2 3">
    <name type="scientific">Fertoeibacter niger</name>
    <dbReference type="NCBI Taxonomy" id="2656921"/>
    <lineage>
        <taxon>Bacteria</taxon>
        <taxon>Pseudomonadati</taxon>
        <taxon>Pseudomonadota</taxon>
        <taxon>Alphaproteobacteria</taxon>
        <taxon>Rhodobacterales</taxon>
        <taxon>Paracoccaceae</taxon>
        <taxon>Fertoeibacter</taxon>
    </lineage>
</organism>
<dbReference type="GO" id="GO:0016491">
    <property type="term" value="F:oxidoreductase activity"/>
    <property type="evidence" value="ECO:0007669"/>
    <property type="project" value="UniProtKB-KW"/>
</dbReference>
<dbReference type="SUPFAM" id="SSF54292">
    <property type="entry name" value="2Fe-2S ferredoxin-like"/>
    <property type="match status" value="1"/>
</dbReference>
<dbReference type="Gene3D" id="3.10.20.440">
    <property type="entry name" value="2Fe-2S iron-sulphur cluster binding domain, sarcosine oxidase, alpha subunit, N-terminal domain"/>
    <property type="match status" value="1"/>
</dbReference>
<dbReference type="InterPro" id="IPR036010">
    <property type="entry name" value="2Fe-2S_ferredoxin-like_sf"/>
</dbReference>
<sequence>MTGPATPALLRRAKADTVAFMVTVDGLPVQVHPGDSVAVAVLCAGGKPYRRAVLGDAPRAPYCMMGACFECLVQVDGVPNRQGCLVPARPGMRIVRQNGLNAGPQEGPAE</sequence>
<comment type="caution">
    <text evidence="2">The sequence shown here is derived from an EMBL/GenBank/DDBJ whole genome shotgun (WGS) entry which is preliminary data.</text>
</comment>
<gene>
    <name evidence="2" type="ORF">GEU84_016010</name>
</gene>
<keyword evidence="3" id="KW-1185">Reference proteome</keyword>
<dbReference type="RefSeq" id="WP_152827937.1">
    <property type="nucleotide sequence ID" value="NZ_WHUT02000010.1"/>
</dbReference>
<protein>
    <submittedName>
        <fullName evidence="2">(2Fe-2S)-binding protein</fullName>
    </submittedName>
</protein>
<evidence type="ECO:0000313" key="2">
    <source>
        <dbReference type="EMBL" id="NUB45902.1"/>
    </source>
</evidence>
<evidence type="ECO:0000256" key="1">
    <source>
        <dbReference type="ARBA" id="ARBA00023002"/>
    </source>
</evidence>
<evidence type="ECO:0000313" key="3">
    <source>
        <dbReference type="Proteomes" id="UP000484076"/>
    </source>
</evidence>
<reference evidence="2" key="1">
    <citation type="submission" date="2020-05" db="EMBL/GenBank/DDBJ databases">
        <title>Fertoebacter nigrum gen. nov., sp. nov., a new member of the family Rhodobacteraceae.</title>
        <authorList>
            <person name="Szuroczki S."/>
            <person name="Abbaszade G."/>
            <person name="Buni D."/>
            <person name="Schumann P."/>
            <person name="Toth E."/>
        </authorList>
    </citation>
    <scope>NUCLEOTIDE SEQUENCE</scope>
    <source>
        <strain evidence="2">RG-N-1a</strain>
    </source>
</reference>